<comment type="caution">
    <text evidence="1">The sequence shown here is derived from an EMBL/GenBank/DDBJ whole genome shotgun (WGS) entry which is preliminary data.</text>
</comment>
<dbReference type="Proteomes" id="UP001597151">
    <property type="component" value="Unassembled WGS sequence"/>
</dbReference>
<reference evidence="2" key="1">
    <citation type="journal article" date="2019" name="Int. J. Syst. Evol. Microbiol.">
        <title>The Global Catalogue of Microorganisms (GCM) 10K type strain sequencing project: providing services to taxonomists for standard genome sequencing and annotation.</title>
        <authorList>
            <consortium name="The Broad Institute Genomics Platform"/>
            <consortium name="The Broad Institute Genome Sequencing Center for Infectious Disease"/>
            <person name="Wu L."/>
            <person name="Ma J."/>
        </authorList>
    </citation>
    <scope>NUCLEOTIDE SEQUENCE [LARGE SCALE GENOMIC DNA]</scope>
    <source>
        <strain evidence="2">CCUG 55328</strain>
    </source>
</reference>
<dbReference type="EMBL" id="JBHTKR010000005">
    <property type="protein sequence ID" value="MFD1195712.1"/>
    <property type="molecule type" value="Genomic_DNA"/>
</dbReference>
<name>A0ABW3TG75_9RHOB</name>
<dbReference type="RefSeq" id="WP_380792843.1">
    <property type="nucleotide sequence ID" value="NZ_JBHTKR010000005.1"/>
</dbReference>
<evidence type="ECO:0000313" key="1">
    <source>
        <dbReference type="EMBL" id="MFD1195712.1"/>
    </source>
</evidence>
<proteinExistence type="predicted"/>
<evidence type="ECO:0000313" key="2">
    <source>
        <dbReference type="Proteomes" id="UP001597151"/>
    </source>
</evidence>
<keyword evidence="2" id="KW-1185">Reference proteome</keyword>
<sequence>MITTYCHRFGDFGGVASPSSKRCCANQKKETLMRPIKPCRKAFNEAQAFRATVPLPKGRYKLEQAQWELRRFRSDIDSIIKIVRNGNAKTAKAALVCCAPAERAVFLKRIPRHIANILGRLILPAIAKLEADGVSRQQARTLLQDAKQRADDIIDNADHVHRLLKAGIKTEYDAMRAGGSHLRQLVDSAEDLVQTALALCPVDS</sequence>
<organism evidence="1 2">
    <name type="scientific">Seohaeicola saemankumensis</name>
    <dbReference type="NCBI Taxonomy" id="481181"/>
    <lineage>
        <taxon>Bacteria</taxon>
        <taxon>Pseudomonadati</taxon>
        <taxon>Pseudomonadota</taxon>
        <taxon>Alphaproteobacteria</taxon>
        <taxon>Rhodobacterales</taxon>
        <taxon>Roseobacteraceae</taxon>
        <taxon>Seohaeicola</taxon>
    </lineage>
</organism>
<protein>
    <submittedName>
        <fullName evidence="1">Uncharacterized protein</fullName>
    </submittedName>
</protein>
<accession>A0ABW3TG75</accession>
<gene>
    <name evidence="1" type="ORF">ACFQ3C_13640</name>
</gene>